<feature type="region of interest" description="Disordered" evidence="1">
    <location>
        <begin position="558"/>
        <end position="580"/>
    </location>
</feature>
<organism evidence="2 5">
    <name type="scientific">Ceratina calcarata</name>
    <dbReference type="NCBI Taxonomy" id="156304"/>
    <lineage>
        <taxon>Eukaryota</taxon>
        <taxon>Metazoa</taxon>
        <taxon>Ecdysozoa</taxon>
        <taxon>Arthropoda</taxon>
        <taxon>Hexapoda</taxon>
        <taxon>Insecta</taxon>
        <taxon>Pterygota</taxon>
        <taxon>Neoptera</taxon>
        <taxon>Endopterygota</taxon>
        <taxon>Hymenoptera</taxon>
        <taxon>Apocrita</taxon>
        <taxon>Aculeata</taxon>
        <taxon>Apoidea</taxon>
        <taxon>Anthophila</taxon>
        <taxon>Apidae</taxon>
        <taxon>Ceratina</taxon>
        <taxon>Zadontomerus</taxon>
    </lineage>
</organism>
<evidence type="ECO:0000313" key="4">
    <source>
        <dbReference type="RefSeq" id="XP_017888384.1"/>
    </source>
</evidence>
<dbReference type="RefSeq" id="XP_017888383.1">
    <property type="nucleotide sequence ID" value="XM_018032894.2"/>
</dbReference>
<dbReference type="KEGG" id="ccal:108629933"/>
<dbReference type="RefSeq" id="XP_026673506.1">
    <property type="nucleotide sequence ID" value="XM_026817705.1"/>
</dbReference>
<dbReference type="RefSeq" id="XP_026673507.1">
    <property type="nucleotide sequence ID" value="XM_026817706.1"/>
</dbReference>
<sequence>MKGLEVSKLNNYQKKVYNEIQELIEPEEETVITIDTPSGTGKTTLLCSLAVNNPSVKFLTFRRDQASEIKKMKIDAYTYVSFIMHHFNLTYTPALQMFQSFSTDNVAELYNLLVYSKKFVQNDTKVIILDTYTIPSPRILLLLFIVSLKCNLRLIFAGNSMQLGAIGKSVFHDGSNFHLIQMFTDVMINKLDKNMRTREKELEDKITSFRKILRQYKPAGDVPLHFNVRYALYTIFREKYFTQEYFDSIYIAATHRQLTSRLLRFINYLESNNVPYIKAPFYYHGRNGMKPLVVNKKRNAKKFVSYLLLVEGYRYTYISQEGEHHVVILEKILFDPTGLIRSLLVRLVKEASHLELVLCELNYYQILPAYRDWLLTDIVSTGTLWQFPLRPYTVLTYHATLGRTIEKENVELNTECKLANPLYIGLCSVRYYDKIYKIHDERNLSSFLLTEYMEKQRNDYKYYYRCPVSDNHLILQSANTNGRNQYIDNIQWNDVDSIPNFEVNVCTYYMRIEREVYENVKIEEMDTPLMRIARFVKERPDVVVNTIKAAPVNSFIGNNHNHNTKCNKKKKHQKLNDEDAEPVAYTQLKDAYEKWMEKREE</sequence>
<dbReference type="AlphaFoldDB" id="A0AAJ7WEI6"/>
<proteinExistence type="predicted"/>
<protein>
    <submittedName>
        <fullName evidence="3 4">Uncharacterized protein LOC108629933</fullName>
    </submittedName>
</protein>
<accession>A0AAJ7WEI6</accession>
<dbReference type="Proteomes" id="UP000694925">
    <property type="component" value="Unplaced"/>
</dbReference>
<dbReference type="SUPFAM" id="SSF52540">
    <property type="entry name" value="P-loop containing nucleoside triphosphate hydrolases"/>
    <property type="match status" value="1"/>
</dbReference>
<dbReference type="Gene3D" id="3.40.50.300">
    <property type="entry name" value="P-loop containing nucleotide triphosphate hydrolases"/>
    <property type="match status" value="1"/>
</dbReference>
<evidence type="ECO:0000313" key="5">
    <source>
        <dbReference type="RefSeq" id="XP_026673506.1"/>
    </source>
</evidence>
<reference evidence="3 4" key="1">
    <citation type="submission" date="2025-04" db="UniProtKB">
        <authorList>
            <consortium name="RefSeq"/>
        </authorList>
    </citation>
    <scope>IDENTIFICATION</scope>
    <source>
        <tissue evidence="3 4">Whole body</tissue>
    </source>
</reference>
<dbReference type="GeneID" id="108629933"/>
<evidence type="ECO:0000313" key="7">
    <source>
        <dbReference type="RefSeq" id="XP_026673508.1"/>
    </source>
</evidence>
<feature type="compositionally biased region" description="Basic residues" evidence="1">
    <location>
        <begin position="562"/>
        <end position="573"/>
    </location>
</feature>
<evidence type="ECO:0000256" key="1">
    <source>
        <dbReference type="SAM" id="MobiDB-lite"/>
    </source>
</evidence>
<evidence type="ECO:0000313" key="6">
    <source>
        <dbReference type="RefSeq" id="XP_026673507.1"/>
    </source>
</evidence>
<evidence type="ECO:0000313" key="2">
    <source>
        <dbReference type="Proteomes" id="UP000694925"/>
    </source>
</evidence>
<dbReference type="InterPro" id="IPR027417">
    <property type="entry name" value="P-loop_NTPase"/>
</dbReference>
<keyword evidence="2" id="KW-1185">Reference proteome</keyword>
<dbReference type="RefSeq" id="XP_017888384.1">
    <property type="nucleotide sequence ID" value="XM_018032895.2"/>
</dbReference>
<dbReference type="RefSeq" id="XP_026673508.1">
    <property type="nucleotide sequence ID" value="XM_026817707.1"/>
</dbReference>
<gene>
    <name evidence="3 4 5 6 7" type="primary">LOC108629933</name>
</gene>
<name>A0AAJ7WEI6_9HYME</name>
<evidence type="ECO:0000313" key="3">
    <source>
        <dbReference type="RefSeq" id="XP_017888383.1"/>
    </source>
</evidence>